<dbReference type="Pfam" id="PF00400">
    <property type="entry name" value="WD40"/>
    <property type="match status" value="1"/>
</dbReference>
<organism evidence="5 6">
    <name type="scientific">Candida verbasci</name>
    <dbReference type="NCBI Taxonomy" id="1227364"/>
    <lineage>
        <taxon>Eukaryota</taxon>
        <taxon>Fungi</taxon>
        <taxon>Dikarya</taxon>
        <taxon>Ascomycota</taxon>
        <taxon>Saccharomycotina</taxon>
        <taxon>Pichiomycetes</taxon>
        <taxon>Debaryomycetaceae</taxon>
        <taxon>Candida/Lodderomyces clade</taxon>
        <taxon>Candida</taxon>
    </lineage>
</organism>
<dbReference type="SUPFAM" id="SSF50978">
    <property type="entry name" value="WD40 repeat-like"/>
    <property type="match status" value="1"/>
</dbReference>
<comment type="subcellular location">
    <subcellularLocation>
        <location evidence="1">Nucleus</location>
    </subcellularLocation>
</comment>
<evidence type="ECO:0000313" key="5">
    <source>
        <dbReference type="EMBL" id="CAI5760550.1"/>
    </source>
</evidence>
<dbReference type="Proteomes" id="UP001152885">
    <property type="component" value="Unassembled WGS sequence"/>
</dbReference>
<dbReference type="InterPro" id="IPR001680">
    <property type="entry name" value="WD40_rpt"/>
</dbReference>
<dbReference type="GO" id="GO:0003714">
    <property type="term" value="F:transcription corepressor activity"/>
    <property type="evidence" value="ECO:0007669"/>
    <property type="project" value="InterPro"/>
</dbReference>
<evidence type="ECO:0000256" key="3">
    <source>
        <dbReference type="ARBA" id="ARBA00022737"/>
    </source>
</evidence>
<dbReference type="InterPro" id="IPR015943">
    <property type="entry name" value="WD40/YVTN_repeat-like_dom_sf"/>
</dbReference>
<name>A0A9W4XCG1_9ASCO</name>
<evidence type="ECO:0000313" key="6">
    <source>
        <dbReference type="Proteomes" id="UP001152885"/>
    </source>
</evidence>
<dbReference type="OrthoDB" id="1367865at2759"/>
<keyword evidence="2" id="KW-0853">WD repeat</keyword>
<dbReference type="AlphaFoldDB" id="A0A9W4XCG1"/>
<dbReference type="PROSITE" id="PS50896">
    <property type="entry name" value="LISH"/>
    <property type="match status" value="1"/>
</dbReference>
<keyword evidence="4" id="KW-0539">Nucleus</keyword>
<evidence type="ECO:0000256" key="2">
    <source>
        <dbReference type="ARBA" id="ARBA00022574"/>
    </source>
</evidence>
<sequence length="429" mass="48488">MSLTSKEVNYIIYRYLQESGYDLSAYALDQQSQCSKYGNEDIRNKIKPGCLISLIQKGILYTIAESEVKSEQSLTFLGSLINNDLDSITEEEIIRSQKQNGKQQLNEPEVIIPNFKFNSSLTSDWYEDKIVYGKENNAIIIINNDDEIILSHPLNIVDLVIFHEFNLWSCAGSEIRVWSPDGKLKNITNLQEGIIIKELLWNDSNQYLMVLDSNNTVTILDSVTLSVIKKINSSELVTCCWLSCDKFAITTSSNNIKIFDIESLKPIGILNGHEHIISLLKFDKQTKLLASCSETDYNIKIWNSSSSCLDLIGKKHTSPIIELCWNNGLLYSISIEGIINIWNDQGNNLKNGKLVNNLIYIAKLSPNGKLLAIGDDNGKVLIFNENLHLIKVYQPEMMENSGICDLKWNLESNKLLCSYNVIDSVVLNV</sequence>
<dbReference type="InterPro" id="IPR045183">
    <property type="entry name" value="Ebi-like"/>
</dbReference>
<dbReference type="SMART" id="SM00667">
    <property type="entry name" value="LisH"/>
    <property type="match status" value="1"/>
</dbReference>
<dbReference type="GO" id="GO:0006357">
    <property type="term" value="P:regulation of transcription by RNA polymerase II"/>
    <property type="evidence" value="ECO:0007669"/>
    <property type="project" value="TreeGrafter"/>
</dbReference>
<dbReference type="GO" id="GO:0034967">
    <property type="term" value="C:Set3 complex"/>
    <property type="evidence" value="ECO:0007669"/>
    <property type="project" value="TreeGrafter"/>
</dbReference>
<dbReference type="InterPro" id="IPR006594">
    <property type="entry name" value="LisH"/>
</dbReference>
<reference evidence="5" key="1">
    <citation type="submission" date="2022-12" db="EMBL/GenBank/DDBJ databases">
        <authorList>
            <person name="Brejova B."/>
        </authorList>
    </citation>
    <scope>NUCLEOTIDE SEQUENCE</scope>
</reference>
<keyword evidence="6" id="KW-1185">Reference proteome</keyword>
<dbReference type="InterPro" id="IPR036322">
    <property type="entry name" value="WD40_repeat_dom_sf"/>
</dbReference>
<dbReference type="Gene3D" id="1.20.960.30">
    <property type="match status" value="1"/>
</dbReference>
<gene>
    <name evidence="5" type="ORF">CANVERA_P5059</name>
</gene>
<comment type="caution">
    <text evidence="5">The sequence shown here is derived from an EMBL/GenBank/DDBJ whole genome shotgun (WGS) entry which is preliminary data.</text>
</comment>
<keyword evidence="3" id="KW-0677">Repeat</keyword>
<dbReference type="Gene3D" id="2.130.10.10">
    <property type="entry name" value="YVTN repeat-like/Quinoprotein amine dehydrogenase"/>
    <property type="match status" value="1"/>
</dbReference>
<evidence type="ECO:0000256" key="4">
    <source>
        <dbReference type="ARBA" id="ARBA00023242"/>
    </source>
</evidence>
<dbReference type="PANTHER" id="PTHR22846">
    <property type="entry name" value="WD40 REPEAT PROTEIN"/>
    <property type="match status" value="1"/>
</dbReference>
<proteinExistence type="predicted"/>
<accession>A0A9W4XCG1</accession>
<protein>
    <submittedName>
        <fullName evidence="5">Uncharacterized protein</fullName>
    </submittedName>
</protein>
<dbReference type="SMART" id="SM00320">
    <property type="entry name" value="WD40"/>
    <property type="match status" value="4"/>
</dbReference>
<dbReference type="PANTHER" id="PTHR22846:SF2">
    <property type="entry name" value="F-BOX-LIKE_WD REPEAT-CONTAINING PROTEIN EBI"/>
    <property type="match status" value="1"/>
</dbReference>
<dbReference type="EMBL" id="CANTUO010000007">
    <property type="protein sequence ID" value="CAI5760550.1"/>
    <property type="molecule type" value="Genomic_DNA"/>
</dbReference>
<evidence type="ECO:0000256" key="1">
    <source>
        <dbReference type="ARBA" id="ARBA00004123"/>
    </source>
</evidence>
<dbReference type="Pfam" id="PF08513">
    <property type="entry name" value="LisH"/>
    <property type="match status" value="1"/>
</dbReference>